<evidence type="ECO:0000259" key="2">
    <source>
        <dbReference type="Pfam" id="PF13699"/>
    </source>
</evidence>
<proteinExistence type="predicted"/>
<dbReference type="OrthoDB" id="292792at2"/>
<accession>A0A369USC0</accession>
<dbReference type="AlphaFoldDB" id="A0A369USC0"/>
<dbReference type="Pfam" id="PF13699">
    <property type="entry name" value="eCIS_core"/>
    <property type="match status" value="1"/>
</dbReference>
<keyword evidence="4" id="KW-1185">Reference proteome</keyword>
<feature type="region of interest" description="Disordered" evidence="1">
    <location>
        <begin position="522"/>
        <end position="554"/>
    </location>
</feature>
<evidence type="ECO:0000313" key="4">
    <source>
        <dbReference type="Proteomes" id="UP000253782"/>
    </source>
</evidence>
<protein>
    <submittedName>
        <fullName evidence="3">DUF4157 domain-containing protein</fullName>
    </submittedName>
</protein>
<organism evidence="3 4">
    <name type="scientific">Dyella tabacisoli</name>
    <dbReference type="NCBI Taxonomy" id="2282381"/>
    <lineage>
        <taxon>Bacteria</taxon>
        <taxon>Pseudomonadati</taxon>
        <taxon>Pseudomonadota</taxon>
        <taxon>Gammaproteobacteria</taxon>
        <taxon>Lysobacterales</taxon>
        <taxon>Rhodanobacteraceae</taxon>
        <taxon>Dyella</taxon>
    </lineage>
</organism>
<comment type="caution">
    <text evidence="3">The sequence shown here is derived from an EMBL/GenBank/DDBJ whole genome shotgun (WGS) entry which is preliminary data.</text>
</comment>
<reference evidence="3 4" key="1">
    <citation type="submission" date="2018-07" db="EMBL/GenBank/DDBJ databases">
        <title>Dyella tabacisoli L4-6T, whole genome shotgun sequence.</title>
        <authorList>
            <person name="Zhou X.-K."/>
            <person name="Li W.-J."/>
            <person name="Duan Y.-Q."/>
        </authorList>
    </citation>
    <scope>NUCLEOTIDE SEQUENCE [LARGE SCALE GENOMIC DNA]</scope>
    <source>
        <strain evidence="3 4">L4-6</strain>
    </source>
</reference>
<dbReference type="EMBL" id="QQAH01000001">
    <property type="protein sequence ID" value="RDD83213.1"/>
    <property type="molecule type" value="Genomic_DNA"/>
</dbReference>
<evidence type="ECO:0000313" key="3">
    <source>
        <dbReference type="EMBL" id="RDD83213.1"/>
    </source>
</evidence>
<feature type="domain" description="eCIS core" evidence="2">
    <location>
        <begin position="136"/>
        <end position="212"/>
    </location>
</feature>
<gene>
    <name evidence="3" type="ORF">DVJ77_01005</name>
</gene>
<feature type="compositionally biased region" description="Low complexity" evidence="1">
    <location>
        <begin position="525"/>
        <end position="538"/>
    </location>
</feature>
<dbReference type="Proteomes" id="UP000253782">
    <property type="component" value="Unassembled WGS sequence"/>
</dbReference>
<dbReference type="InterPro" id="IPR025295">
    <property type="entry name" value="eCIS_core_dom"/>
</dbReference>
<feature type="region of interest" description="Disordered" evidence="1">
    <location>
        <begin position="1"/>
        <end position="49"/>
    </location>
</feature>
<evidence type="ECO:0000256" key="1">
    <source>
        <dbReference type="SAM" id="MobiDB-lite"/>
    </source>
</evidence>
<name>A0A369USC0_9GAMM</name>
<sequence>MFAPPSRGATVKSGSDRVQTGRPAARQRTVLRTAPDEYRTPEINPEARLAPILSRDLSEVPAFPPDDPRQPQAFKRSPIHALQEPLRIAPPDHPAERQASQIAHLVSGSAPAAEVIAPTPAIPAGVTAALAGNGRPLDPAARAFFEPRLQHDFAQVRIHDDASAAQSAESLNANAYTLGHRIAFAAGAYAPHTTQGRALLAHELAHVTQSAQLGPQMLMRDPTPPIAVANRFWDAGKIKQRVQALDTTPNKEISKLAQGSDLYGNQTLAWSSRPTGGTKTDWQINISFDKTLDPSGSIRGSTITTDVSAATATAPAVKLITIRLNPDAKPTPEEVTLLQPLKDDKERRHRTVAVTLLHELMHARIAIGRVADASGSTPASDTLDSLDKAKQQSITTASAERATIVGQVVALVKFGDKTLRAAATTASPYTTPTIIDTDAKIRAFANATPDDMVEEKFAKQRSSTAEGLKTVTNNVIADAYGDKVDRTIRSLFPQPNSLGTIQLFTNEVQNLKTMLEKFFDAIDKPAGTPSTPSTSGSANPPPPPTASGRSATPP</sequence>